<evidence type="ECO:0000313" key="2">
    <source>
        <dbReference type="Proteomes" id="UP000008370"/>
    </source>
</evidence>
<name>K5VF69_PHACS</name>
<dbReference type="HOGENOM" id="CLU_041578_1_0_1"/>
<reference evidence="1 2" key="1">
    <citation type="journal article" date="2012" name="BMC Genomics">
        <title>Comparative genomics of the white-rot fungi, Phanerochaete carnosa and P. chrysosporium, to elucidate the genetic basis of the distinct wood types they colonize.</title>
        <authorList>
            <person name="Suzuki H."/>
            <person name="MacDonald J."/>
            <person name="Syed K."/>
            <person name="Salamov A."/>
            <person name="Hori C."/>
            <person name="Aerts A."/>
            <person name="Henrissat B."/>
            <person name="Wiebenga A."/>
            <person name="vanKuyk P.A."/>
            <person name="Barry K."/>
            <person name="Lindquist E."/>
            <person name="LaButti K."/>
            <person name="Lapidus A."/>
            <person name="Lucas S."/>
            <person name="Coutinho P."/>
            <person name="Gong Y."/>
            <person name="Samejima M."/>
            <person name="Mahadevan R."/>
            <person name="Abou-Zaid M."/>
            <person name="de Vries R.P."/>
            <person name="Igarashi K."/>
            <person name="Yadav J.S."/>
            <person name="Grigoriev I.V."/>
            <person name="Master E.R."/>
        </authorList>
    </citation>
    <scope>NUCLEOTIDE SEQUENCE [LARGE SCALE GENOMIC DNA]</scope>
    <source>
        <strain evidence="1 2">HHB-10118-sp</strain>
    </source>
</reference>
<dbReference type="EMBL" id="JH930468">
    <property type="protein sequence ID" value="EKM61671.1"/>
    <property type="molecule type" value="Genomic_DNA"/>
</dbReference>
<dbReference type="Proteomes" id="UP000008370">
    <property type="component" value="Unassembled WGS sequence"/>
</dbReference>
<dbReference type="OrthoDB" id="1684102at2759"/>
<dbReference type="InParanoid" id="K5VF69"/>
<dbReference type="AlphaFoldDB" id="K5VF69"/>
<gene>
    <name evidence="1" type="ORF">PHACADRAFT_83532</name>
</gene>
<dbReference type="RefSeq" id="XP_007391075.1">
    <property type="nucleotide sequence ID" value="XM_007391013.1"/>
</dbReference>
<dbReference type="SUPFAM" id="SSF53448">
    <property type="entry name" value="Nucleotide-diphospho-sugar transferases"/>
    <property type="match status" value="1"/>
</dbReference>
<sequence length="359" mass="40600">MRLRQVVSFESTHPHQRVGLLEDFKPVAIEADVTAVVLNWSRFPNILKIASTLCSPSLDSVIAEDFVGTGCLKTKLKIHNSPENAYFQARFIACSEANTRYCFIQDDDYLVIPEVIHALHARIQDVQCPHSIHLLPPHEHLSSTLREIRAEGLYPFHISFAWLGYGAMLYRSEVADFMDLMHLLNTSNAELKMADNYYTILSNRLPEIWFDQGIELGGGQPFTIGREGDDRNDRHILRATEYLAALLRSFGAQQLPYISRDPEQAEASVARAVCRGARCLLETNIALLPGNLEHVSLAPGDILDLETQNRARLNDDEAQLYLQHPPSRAVDDRFETYFQSLHSACGVFWERSAMTNSVF</sequence>
<accession>K5VF69</accession>
<dbReference type="InterPro" id="IPR029044">
    <property type="entry name" value="Nucleotide-diphossugar_trans"/>
</dbReference>
<proteinExistence type="predicted"/>
<evidence type="ECO:0008006" key="3">
    <source>
        <dbReference type="Google" id="ProtNLM"/>
    </source>
</evidence>
<organism evidence="1 2">
    <name type="scientific">Phanerochaete carnosa (strain HHB-10118-sp)</name>
    <name type="common">White-rot fungus</name>
    <name type="synonym">Peniophora carnosa</name>
    <dbReference type="NCBI Taxonomy" id="650164"/>
    <lineage>
        <taxon>Eukaryota</taxon>
        <taxon>Fungi</taxon>
        <taxon>Dikarya</taxon>
        <taxon>Basidiomycota</taxon>
        <taxon>Agaricomycotina</taxon>
        <taxon>Agaricomycetes</taxon>
        <taxon>Polyporales</taxon>
        <taxon>Phanerochaetaceae</taxon>
        <taxon>Phanerochaete</taxon>
    </lineage>
</organism>
<protein>
    <recommendedName>
        <fullName evidence="3">Glycosyltransferase family 64 protein</fullName>
    </recommendedName>
</protein>
<dbReference type="GeneID" id="18920404"/>
<dbReference type="KEGG" id="pco:PHACADRAFT_83532"/>
<evidence type="ECO:0000313" key="1">
    <source>
        <dbReference type="EMBL" id="EKM61671.1"/>
    </source>
</evidence>
<keyword evidence="2" id="KW-1185">Reference proteome</keyword>